<accession>A0A7H0FSY9</accession>
<evidence type="ECO:0000313" key="3">
    <source>
        <dbReference type="EMBL" id="STP63209.1"/>
    </source>
</evidence>
<dbReference type="AlphaFoldDB" id="A0A7H0FSY9"/>
<dbReference type="Pfam" id="PF20207">
    <property type="entry name" value="DUF6568"/>
    <property type="match status" value="1"/>
</dbReference>
<protein>
    <submittedName>
        <fullName evidence="1 2">Thioredoxin</fullName>
    </submittedName>
</protein>
<evidence type="ECO:0000313" key="1">
    <source>
        <dbReference type="EMBL" id="QNP39155.1"/>
    </source>
</evidence>
<reference evidence="1 5" key="2">
    <citation type="submission" date="2020-08" db="EMBL/GenBank/DDBJ databases">
        <title>Enterococcus faecalis SF28073 genome assembly.</title>
        <authorList>
            <person name="Duerkop B.A."/>
            <person name="Johnson C.N."/>
        </authorList>
    </citation>
    <scope>NUCLEOTIDE SEQUENCE [LARGE SCALE GENOMIC DNA]</scope>
    <source>
        <strain evidence="1 5">SF28073</strain>
    </source>
</reference>
<proteinExistence type="predicted"/>
<dbReference type="SUPFAM" id="SSF52833">
    <property type="entry name" value="Thioredoxin-like"/>
    <property type="match status" value="1"/>
</dbReference>
<dbReference type="GeneID" id="60895008"/>
<gene>
    <name evidence="1" type="ORF">H9Q64_07785</name>
    <name evidence="2" type="ORF">NCTC13379_00003</name>
    <name evidence="3" type="ORF">NCTC13379_00069</name>
</gene>
<dbReference type="EMBL" id="UGIX01000001">
    <property type="protein sequence ID" value="STP63209.1"/>
    <property type="molecule type" value="Genomic_DNA"/>
</dbReference>
<dbReference type="RefSeq" id="WP_002382826.1">
    <property type="nucleotide sequence ID" value="NZ_CABGHQ010000009.1"/>
</dbReference>
<dbReference type="EMBL" id="UGIX01000001">
    <property type="protein sequence ID" value="STP63127.1"/>
    <property type="molecule type" value="Genomic_DNA"/>
</dbReference>
<dbReference type="Proteomes" id="UP000516122">
    <property type="component" value="Chromosome"/>
</dbReference>
<evidence type="ECO:0000313" key="4">
    <source>
        <dbReference type="Proteomes" id="UP000254396"/>
    </source>
</evidence>
<reference evidence="2 4" key="1">
    <citation type="submission" date="2018-06" db="EMBL/GenBank/DDBJ databases">
        <authorList>
            <consortium name="Pathogen Informatics"/>
            <person name="Doyle S."/>
        </authorList>
    </citation>
    <scope>NUCLEOTIDE SEQUENCE [LARGE SCALE GENOMIC DNA]</scope>
    <source>
        <strain evidence="2 4">NCTC13379</strain>
    </source>
</reference>
<sequence>MKKMIGGLVVGLFVLIFFWQLYSLNKEEIEYKITDSESIENKISQNKDLNIYFFKKGCQPCNVQKKDLNKVIKDKNLLVYGVDIEEKNKESNLLLDQLNITQTPTVIIIKEGKVYKRLEGVSSYELLEESLIKE</sequence>
<dbReference type="Gene3D" id="3.40.30.10">
    <property type="entry name" value="Glutaredoxin"/>
    <property type="match status" value="1"/>
</dbReference>
<dbReference type="Proteomes" id="UP000254396">
    <property type="component" value="Unassembled WGS sequence"/>
</dbReference>
<dbReference type="CDD" id="cd02947">
    <property type="entry name" value="TRX_family"/>
    <property type="match status" value="1"/>
</dbReference>
<evidence type="ECO:0000313" key="2">
    <source>
        <dbReference type="EMBL" id="STP63127.1"/>
    </source>
</evidence>
<name>A0A7H0FSY9_ENTFL</name>
<dbReference type="EMBL" id="CP060804">
    <property type="protein sequence ID" value="QNP39155.1"/>
    <property type="molecule type" value="Genomic_DNA"/>
</dbReference>
<dbReference type="InterPro" id="IPR046698">
    <property type="entry name" value="PedC-like"/>
</dbReference>
<organism evidence="1 5">
    <name type="scientific">Enterococcus faecalis</name>
    <name type="common">Streptococcus faecalis</name>
    <dbReference type="NCBI Taxonomy" id="1351"/>
    <lineage>
        <taxon>Bacteria</taxon>
        <taxon>Bacillati</taxon>
        <taxon>Bacillota</taxon>
        <taxon>Bacilli</taxon>
        <taxon>Lactobacillales</taxon>
        <taxon>Enterococcaceae</taxon>
        <taxon>Enterococcus</taxon>
    </lineage>
</organism>
<dbReference type="InterPro" id="IPR036249">
    <property type="entry name" value="Thioredoxin-like_sf"/>
</dbReference>
<evidence type="ECO:0000313" key="5">
    <source>
        <dbReference type="Proteomes" id="UP000516122"/>
    </source>
</evidence>